<evidence type="ECO:0000256" key="5">
    <source>
        <dbReference type="ARBA" id="ARBA00022960"/>
    </source>
</evidence>
<evidence type="ECO:0000313" key="12">
    <source>
        <dbReference type="EMBL" id="PIR03994.1"/>
    </source>
</evidence>
<keyword evidence="6" id="KW-0573">Peptidoglycan synthesis</keyword>
<evidence type="ECO:0000259" key="9">
    <source>
        <dbReference type="Pfam" id="PF01225"/>
    </source>
</evidence>
<keyword evidence="4" id="KW-0067">ATP-binding</keyword>
<feature type="domain" description="Mur ligase central" evidence="11">
    <location>
        <begin position="110"/>
        <end position="292"/>
    </location>
</feature>
<dbReference type="GO" id="GO:0009252">
    <property type="term" value="P:peptidoglycan biosynthetic process"/>
    <property type="evidence" value="ECO:0007669"/>
    <property type="project" value="UniProtKB-KW"/>
</dbReference>
<evidence type="ECO:0000256" key="8">
    <source>
        <dbReference type="ARBA" id="ARBA00023316"/>
    </source>
</evidence>
<dbReference type="InterPro" id="IPR013221">
    <property type="entry name" value="Mur_ligase_cen"/>
</dbReference>
<keyword evidence="8" id="KW-0961">Cell wall biogenesis/degradation</keyword>
<dbReference type="Gene3D" id="3.90.190.20">
    <property type="entry name" value="Mur ligase, C-terminal domain"/>
    <property type="match status" value="1"/>
</dbReference>
<dbReference type="InterPro" id="IPR036565">
    <property type="entry name" value="Mur-like_cat_sf"/>
</dbReference>
<dbReference type="InterPro" id="IPR050061">
    <property type="entry name" value="MurCDEF_pg_biosynth"/>
</dbReference>
<dbReference type="GO" id="GO:0071555">
    <property type="term" value="P:cell wall organization"/>
    <property type="evidence" value="ECO:0007669"/>
    <property type="project" value="UniProtKB-KW"/>
</dbReference>
<feature type="domain" description="Mur ligase N-terminal catalytic" evidence="9">
    <location>
        <begin position="3"/>
        <end position="101"/>
    </location>
</feature>
<dbReference type="Pfam" id="PF08245">
    <property type="entry name" value="Mur_ligase_M"/>
    <property type="match status" value="1"/>
</dbReference>
<dbReference type="SUPFAM" id="SSF51984">
    <property type="entry name" value="MurCD N-terminal domain"/>
    <property type="match status" value="1"/>
</dbReference>
<dbReference type="AlphaFoldDB" id="A0A2H0N521"/>
<keyword evidence="5" id="KW-0133">Cell shape</keyword>
<feature type="domain" description="Mur ligase C-terminal" evidence="10">
    <location>
        <begin position="315"/>
        <end position="445"/>
    </location>
</feature>
<dbReference type="SUPFAM" id="SSF53244">
    <property type="entry name" value="MurD-like peptide ligases, peptide-binding domain"/>
    <property type="match status" value="1"/>
</dbReference>
<evidence type="ECO:0000256" key="4">
    <source>
        <dbReference type="ARBA" id="ARBA00022840"/>
    </source>
</evidence>
<dbReference type="EMBL" id="PCWN01000007">
    <property type="protein sequence ID" value="PIR03994.1"/>
    <property type="molecule type" value="Genomic_DNA"/>
</dbReference>
<accession>A0A2H0N521</accession>
<evidence type="ECO:0000256" key="3">
    <source>
        <dbReference type="ARBA" id="ARBA00022741"/>
    </source>
</evidence>
<dbReference type="GO" id="GO:0016881">
    <property type="term" value="F:acid-amino acid ligase activity"/>
    <property type="evidence" value="ECO:0007669"/>
    <property type="project" value="InterPro"/>
</dbReference>
<dbReference type="PANTHER" id="PTHR43445:SF5">
    <property type="entry name" value="UDP-N-ACETYLMURAMATE--L-ALANYL-GAMMA-D-GLUTAMYL-MESO-2,6-DIAMINOHEPTANDIOATE LIGASE"/>
    <property type="match status" value="1"/>
</dbReference>
<sequence length="460" mass="51538">MKHIHFIGICGVAMSALATAFHKQGYKVTGSDKGFYPPVSDHLKNTGIPYYPGWHVEKMTEDGDPDLVIVGNVASSDNPEWMYVQIKGIRYLSYPEALSEFFIKDTSIVVSGTYGKTSTSALLSWTLQKLGADPSYMFGGLVDTLDSAYIGKSNLSVMEGDEYKSARWDEKAKFFHYKPTHLVLTALEWDHADIYKTEQAYFEAFEQLITLLPEEGSLVYNADDPNVERLSKNFSGVKVSYGSKNADYTYTNLQAEKSGLTFSIVHKNFTQKISLPLLGEYMAPNITACFALCNRQGFEPESITHAIQNFPGIKRRLEKRYVGDITIIDDIAHSPAKARNTLQTLRNICNGKIFAVFEPNTGNRQVESINSYTNAFGEADEVIIPKLTKIKIDKTASAPPMNEKKLTEVISHSHNNVICIDNDQLLIDHLFSKAEKDDTIVFLGSHGFRGMIEELIKKYD</sequence>
<keyword evidence="7" id="KW-0131">Cell cycle</keyword>
<dbReference type="InterPro" id="IPR000713">
    <property type="entry name" value="Mur_ligase_N"/>
</dbReference>
<dbReference type="GO" id="GO:0051301">
    <property type="term" value="P:cell division"/>
    <property type="evidence" value="ECO:0007669"/>
    <property type="project" value="UniProtKB-KW"/>
</dbReference>
<dbReference type="GO" id="GO:0005524">
    <property type="term" value="F:ATP binding"/>
    <property type="evidence" value="ECO:0007669"/>
    <property type="project" value="UniProtKB-KW"/>
</dbReference>
<dbReference type="InterPro" id="IPR036615">
    <property type="entry name" value="Mur_ligase_C_dom_sf"/>
</dbReference>
<evidence type="ECO:0000313" key="13">
    <source>
        <dbReference type="Proteomes" id="UP000229600"/>
    </source>
</evidence>
<proteinExistence type="predicted"/>
<dbReference type="PANTHER" id="PTHR43445">
    <property type="entry name" value="UDP-N-ACETYLMURAMATE--L-ALANINE LIGASE-RELATED"/>
    <property type="match status" value="1"/>
</dbReference>
<evidence type="ECO:0008006" key="14">
    <source>
        <dbReference type="Google" id="ProtNLM"/>
    </source>
</evidence>
<keyword evidence="1" id="KW-0436">Ligase</keyword>
<dbReference type="Pfam" id="PF02875">
    <property type="entry name" value="Mur_ligase_C"/>
    <property type="match status" value="1"/>
</dbReference>
<dbReference type="Pfam" id="PF01225">
    <property type="entry name" value="Mur_ligase"/>
    <property type="match status" value="1"/>
</dbReference>
<evidence type="ECO:0000256" key="2">
    <source>
        <dbReference type="ARBA" id="ARBA00022618"/>
    </source>
</evidence>
<keyword evidence="3" id="KW-0547">Nucleotide-binding</keyword>
<protein>
    <recommendedName>
        <fullName evidence="14">UDP-N-acetylmuramate:L-alanyl-gamma-D-glutamyl-meso-diaminopimelate ligase</fullName>
    </recommendedName>
</protein>
<evidence type="ECO:0000256" key="1">
    <source>
        <dbReference type="ARBA" id="ARBA00022598"/>
    </source>
</evidence>
<evidence type="ECO:0000259" key="11">
    <source>
        <dbReference type="Pfam" id="PF08245"/>
    </source>
</evidence>
<dbReference type="Gene3D" id="3.40.1190.10">
    <property type="entry name" value="Mur-like, catalytic domain"/>
    <property type="match status" value="1"/>
</dbReference>
<dbReference type="SUPFAM" id="SSF53623">
    <property type="entry name" value="MurD-like peptide ligases, catalytic domain"/>
    <property type="match status" value="1"/>
</dbReference>
<evidence type="ECO:0000256" key="7">
    <source>
        <dbReference type="ARBA" id="ARBA00023306"/>
    </source>
</evidence>
<gene>
    <name evidence="12" type="ORF">COV59_02310</name>
</gene>
<reference evidence="12 13" key="1">
    <citation type="submission" date="2017-09" db="EMBL/GenBank/DDBJ databases">
        <title>Depth-based differentiation of microbial function through sediment-hosted aquifers and enrichment of novel symbionts in the deep terrestrial subsurface.</title>
        <authorList>
            <person name="Probst A.J."/>
            <person name="Ladd B."/>
            <person name="Jarett J.K."/>
            <person name="Geller-Mcgrath D.E."/>
            <person name="Sieber C.M."/>
            <person name="Emerson J.B."/>
            <person name="Anantharaman K."/>
            <person name="Thomas B.C."/>
            <person name="Malmstrom R."/>
            <person name="Stieglmeier M."/>
            <person name="Klingl A."/>
            <person name="Woyke T."/>
            <person name="Ryan C.M."/>
            <person name="Banfield J.F."/>
        </authorList>
    </citation>
    <scope>NUCLEOTIDE SEQUENCE [LARGE SCALE GENOMIC DNA]</scope>
    <source>
        <strain evidence="12">CG11_big_fil_rev_8_21_14_0_20_39_34</strain>
    </source>
</reference>
<dbReference type="GO" id="GO:0008360">
    <property type="term" value="P:regulation of cell shape"/>
    <property type="evidence" value="ECO:0007669"/>
    <property type="project" value="UniProtKB-KW"/>
</dbReference>
<name>A0A2H0N521_9BACT</name>
<dbReference type="Proteomes" id="UP000229600">
    <property type="component" value="Unassembled WGS sequence"/>
</dbReference>
<organism evidence="12 13">
    <name type="scientific">Candidatus Magasanikbacteria bacterium CG11_big_fil_rev_8_21_14_0_20_39_34</name>
    <dbReference type="NCBI Taxonomy" id="1974653"/>
    <lineage>
        <taxon>Bacteria</taxon>
        <taxon>Candidatus Magasanikiibacteriota</taxon>
    </lineage>
</organism>
<keyword evidence="2" id="KW-0132">Cell division</keyword>
<evidence type="ECO:0000256" key="6">
    <source>
        <dbReference type="ARBA" id="ARBA00022984"/>
    </source>
</evidence>
<comment type="caution">
    <text evidence="12">The sequence shown here is derived from an EMBL/GenBank/DDBJ whole genome shotgun (WGS) entry which is preliminary data.</text>
</comment>
<dbReference type="InterPro" id="IPR004101">
    <property type="entry name" value="Mur_ligase_C"/>
</dbReference>
<evidence type="ECO:0000259" key="10">
    <source>
        <dbReference type="Pfam" id="PF02875"/>
    </source>
</evidence>
<dbReference type="Gene3D" id="3.40.50.720">
    <property type="entry name" value="NAD(P)-binding Rossmann-like Domain"/>
    <property type="match status" value="1"/>
</dbReference>